<evidence type="ECO:0000256" key="13">
    <source>
        <dbReference type="SAM" id="Phobius"/>
    </source>
</evidence>
<dbReference type="SMART" id="SM00388">
    <property type="entry name" value="HisKA"/>
    <property type="match status" value="1"/>
</dbReference>
<evidence type="ECO:0000256" key="11">
    <source>
        <dbReference type="ARBA" id="ARBA00023306"/>
    </source>
</evidence>
<sequence length="726" mass="79079">MRGSENFRVEVAIFVVVILTFAAVLWGDSLREQQLSMTGQPAQYYPYSYSDGDEGGASTAQADLDGNWAWACDVRAGVQYPYCGYGLQLEGSEDGSKAIDLSRYDRVTLVLRYRGAPKRLKLTLKNFDPAYSKQNLAQSTMPVVAEFEVKEGLNTVELMLDQMLVDRWWMDERKDIIGELDPDLRHVVAVDFVSGGNVAPGKFEVEIESIVFSGIVLTSAQWYLLILGIWLVLTGFFLLYRFVSVKRGYEIRHRAQTRESMALSQARSAAETASAAKSQFLANMSHELRTPLNAILGYAQLLDREALTERQKAAVQTIDQSGRHLLTLITDILDLSKIEAGRLDLLPAPFDLHGCVGNVANMIRLRTEEKGLKFTVELAEDLPRQLVGDDKRIRQILLNLLGNAVKFTTKGEVRLAVSAEPCGGERIRVRLEVSDSGDGIQQDQIARLFEPFEQAGTAIDRSGGTGLGLSITRQLVHAMDGDIAVDSTVGQGSRFTVEIVCAHAAAEAGDEDESEHPPLPDLFRVLVVDDDRATCEYLVQALSSLGVSASTAEDGASALESCGRARPDLVLMDLKMPGMNGLDAIRKMKMSCVLREVPIVAMSGATDTTNEADALAAGAVRLLAKPVDIETLAECLAACAAQPAAPVEGPGGAAEFAIPPIQQMQQLLILARAGNMRGVRVEAMEIAKRDPQFAPFAERLCELAAAYQSPAVLRLVEQNIYGRQAA</sequence>
<accession>A0A1Z1FF97</accession>
<reference evidence="16 17" key="1">
    <citation type="submission" date="2017-01" db="EMBL/GenBank/DDBJ databases">
        <title>Complete genome sequence of esterase-producing bacterium Croceicoccus marinus E4A9.</title>
        <authorList>
            <person name="Wu Y.-H."/>
            <person name="Cheng H."/>
            <person name="Xu L."/>
            <person name="Huo Y.-Y."/>
            <person name="Wang C.-S."/>
            <person name="Xu X.-W."/>
        </authorList>
    </citation>
    <scope>NUCLEOTIDE SEQUENCE [LARGE SCALE GENOMIC DNA]</scope>
    <source>
        <strain evidence="16 17">E4A9</strain>
    </source>
</reference>
<dbReference type="PROSITE" id="PS50110">
    <property type="entry name" value="RESPONSE_REGULATORY"/>
    <property type="match status" value="1"/>
</dbReference>
<evidence type="ECO:0000256" key="7">
    <source>
        <dbReference type="ARBA" id="ARBA00022777"/>
    </source>
</evidence>
<feature type="domain" description="Response regulatory" evidence="15">
    <location>
        <begin position="524"/>
        <end position="640"/>
    </location>
</feature>
<evidence type="ECO:0000256" key="10">
    <source>
        <dbReference type="ARBA" id="ARBA00023136"/>
    </source>
</evidence>
<dbReference type="FunFam" id="1.10.287.130:FF:000038">
    <property type="entry name" value="Sensory transduction histidine kinase"/>
    <property type="match status" value="1"/>
</dbReference>
<evidence type="ECO:0000256" key="8">
    <source>
        <dbReference type="ARBA" id="ARBA00022840"/>
    </source>
</evidence>
<evidence type="ECO:0000256" key="3">
    <source>
        <dbReference type="ARBA" id="ARBA00012438"/>
    </source>
</evidence>
<dbReference type="EC" id="2.7.13.3" evidence="3"/>
<dbReference type="PANTHER" id="PTHR43047">
    <property type="entry name" value="TWO-COMPONENT HISTIDINE PROTEIN KINASE"/>
    <property type="match status" value="1"/>
</dbReference>
<comment type="subcellular location">
    <subcellularLocation>
        <location evidence="2">Membrane</location>
    </subcellularLocation>
</comment>
<dbReference type="Gene3D" id="3.40.50.2300">
    <property type="match status" value="1"/>
</dbReference>
<dbReference type="InterPro" id="IPR011006">
    <property type="entry name" value="CheY-like_superfamily"/>
</dbReference>
<keyword evidence="8" id="KW-0067">ATP-binding</keyword>
<dbReference type="Gene3D" id="3.30.565.10">
    <property type="entry name" value="Histidine kinase-like ATPase, C-terminal domain"/>
    <property type="match status" value="1"/>
</dbReference>
<dbReference type="InterPro" id="IPR001789">
    <property type="entry name" value="Sig_transdc_resp-reg_receiver"/>
</dbReference>
<dbReference type="KEGG" id="cman:A9D14_10910"/>
<keyword evidence="13" id="KW-0812">Transmembrane</keyword>
<proteinExistence type="predicted"/>
<dbReference type="Pfam" id="PF00072">
    <property type="entry name" value="Response_reg"/>
    <property type="match status" value="1"/>
</dbReference>
<dbReference type="SUPFAM" id="SSF49785">
    <property type="entry name" value="Galactose-binding domain-like"/>
    <property type="match status" value="1"/>
</dbReference>
<keyword evidence="9" id="KW-0902">Two-component regulatory system</keyword>
<dbReference type="InterPro" id="IPR036890">
    <property type="entry name" value="HATPase_C_sf"/>
</dbReference>
<dbReference type="InterPro" id="IPR036097">
    <property type="entry name" value="HisK_dim/P_sf"/>
</dbReference>
<evidence type="ECO:0000256" key="9">
    <source>
        <dbReference type="ARBA" id="ARBA00023012"/>
    </source>
</evidence>
<dbReference type="SUPFAM" id="SSF47384">
    <property type="entry name" value="Homodimeric domain of signal transducing histidine kinase"/>
    <property type="match status" value="1"/>
</dbReference>
<keyword evidence="10 13" id="KW-0472">Membrane</keyword>
<keyword evidence="13" id="KW-1133">Transmembrane helix</keyword>
<keyword evidence="11" id="KW-0131">Cell cycle</keyword>
<dbReference type="InterPro" id="IPR004358">
    <property type="entry name" value="Sig_transdc_His_kin-like_C"/>
</dbReference>
<evidence type="ECO:0000256" key="12">
    <source>
        <dbReference type="PROSITE-ProRule" id="PRU00169"/>
    </source>
</evidence>
<feature type="modified residue" description="4-aspartylphosphate" evidence="12">
    <location>
        <position position="573"/>
    </location>
</feature>
<dbReference type="GO" id="GO:0005524">
    <property type="term" value="F:ATP binding"/>
    <property type="evidence" value="ECO:0007669"/>
    <property type="project" value="UniProtKB-KW"/>
</dbReference>
<dbReference type="SUPFAM" id="SSF55874">
    <property type="entry name" value="ATPase domain of HSP90 chaperone/DNA topoisomerase II/histidine kinase"/>
    <property type="match status" value="1"/>
</dbReference>
<keyword evidence="4 12" id="KW-0597">Phosphoprotein</keyword>
<dbReference type="CDD" id="cd16922">
    <property type="entry name" value="HATPase_EvgS-ArcB-TorS-like"/>
    <property type="match status" value="1"/>
</dbReference>
<evidence type="ECO:0000256" key="1">
    <source>
        <dbReference type="ARBA" id="ARBA00000085"/>
    </source>
</evidence>
<evidence type="ECO:0000259" key="14">
    <source>
        <dbReference type="PROSITE" id="PS50109"/>
    </source>
</evidence>
<dbReference type="EMBL" id="CP019602">
    <property type="protein sequence ID" value="ARU17454.1"/>
    <property type="molecule type" value="Genomic_DNA"/>
</dbReference>
<dbReference type="AlphaFoldDB" id="A0A1Z1FF97"/>
<organism evidence="16 17">
    <name type="scientific">Croceicoccus marinus</name>
    <dbReference type="NCBI Taxonomy" id="450378"/>
    <lineage>
        <taxon>Bacteria</taxon>
        <taxon>Pseudomonadati</taxon>
        <taxon>Pseudomonadota</taxon>
        <taxon>Alphaproteobacteria</taxon>
        <taxon>Sphingomonadales</taxon>
        <taxon>Erythrobacteraceae</taxon>
        <taxon>Croceicoccus</taxon>
    </lineage>
</organism>
<evidence type="ECO:0000313" key="17">
    <source>
        <dbReference type="Proteomes" id="UP000195807"/>
    </source>
</evidence>
<comment type="catalytic activity">
    <reaction evidence="1">
        <text>ATP + protein L-histidine = ADP + protein N-phospho-L-histidine.</text>
        <dbReference type="EC" id="2.7.13.3"/>
    </reaction>
</comment>
<evidence type="ECO:0000259" key="15">
    <source>
        <dbReference type="PROSITE" id="PS50110"/>
    </source>
</evidence>
<keyword evidence="6" id="KW-0547">Nucleotide-binding</keyword>
<dbReference type="InterPro" id="IPR005467">
    <property type="entry name" value="His_kinase_dom"/>
</dbReference>
<dbReference type="PANTHER" id="PTHR43047:SF64">
    <property type="entry name" value="HISTIDINE KINASE CONTAINING CHEY-HOMOLOGOUS RECEIVER DOMAIN AND PAS DOMAIN-RELATED"/>
    <property type="match status" value="1"/>
</dbReference>
<dbReference type="SUPFAM" id="SSF52172">
    <property type="entry name" value="CheY-like"/>
    <property type="match status" value="1"/>
</dbReference>
<evidence type="ECO:0000313" key="16">
    <source>
        <dbReference type="EMBL" id="ARU17454.1"/>
    </source>
</evidence>
<dbReference type="Pfam" id="PF00512">
    <property type="entry name" value="HisKA"/>
    <property type="match status" value="1"/>
</dbReference>
<protein>
    <recommendedName>
        <fullName evidence="3">histidine kinase</fullName>
        <ecNumber evidence="3">2.7.13.3</ecNumber>
    </recommendedName>
</protein>
<dbReference type="GO" id="GO:0016020">
    <property type="term" value="C:membrane"/>
    <property type="evidence" value="ECO:0007669"/>
    <property type="project" value="UniProtKB-SubCell"/>
</dbReference>
<dbReference type="InterPro" id="IPR003594">
    <property type="entry name" value="HATPase_dom"/>
</dbReference>
<dbReference type="Gene3D" id="1.10.287.130">
    <property type="match status" value="1"/>
</dbReference>
<dbReference type="PROSITE" id="PS50109">
    <property type="entry name" value="HIS_KIN"/>
    <property type="match status" value="1"/>
</dbReference>
<evidence type="ECO:0000256" key="4">
    <source>
        <dbReference type="ARBA" id="ARBA00022553"/>
    </source>
</evidence>
<feature type="transmembrane region" description="Helical" evidence="13">
    <location>
        <begin position="7"/>
        <end position="27"/>
    </location>
</feature>
<evidence type="ECO:0000256" key="2">
    <source>
        <dbReference type="ARBA" id="ARBA00004370"/>
    </source>
</evidence>
<evidence type="ECO:0000256" key="6">
    <source>
        <dbReference type="ARBA" id="ARBA00022741"/>
    </source>
</evidence>
<dbReference type="STRING" id="450378.GCA_001661675_02195"/>
<dbReference type="InterPro" id="IPR003661">
    <property type="entry name" value="HisK_dim/P_dom"/>
</dbReference>
<feature type="transmembrane region" description="Helical" evidence="13">
    <location>
        <begin position="222"/>
        <end position="243"/>
    </location>
</feature>
<keyword evidence="7 16" id="KW-0418">Kinase</keyword>
<evidence type="ECO:0000256" key="5">
    <source>
        <dbReference type="ARBA" id="ARBA00022679"/>
    </source>
</evidence>
<dbReference type="Proteomes" id="UP000195807">
    <property type="component" value="Chromosome"/>
</dbReference>
<dbReference type="FunFam" id="3.30.565.10:FF:000010">
    <property type="entry name" value="Sensor histidine kinase RcsC"/>
    <property type="match status" value="1"/>
</dbReference>
<dbReference type="SMART" id="SM00387">
    <property type="entry name" value="HATPase_c"/>
    <property type="match status" value="1"/>
</dbReference>
<dbReference type="Pfam" id="PF02518">
    <property type="entry name" value="HATPase_c"/>
    <property type="match status" value="1"/>
</dbReference>
<gene>
    <name evidence="16" type="ORF">A9D14_10910</name>
</gene>
<name>A0A1Z1FF97_9SPHN</name>
<dbReference type="SMART" id="SM00448">
    <property type="entry name" value="REC"/>
    <property type="match status" value="1"/>
</dbReference>
<keyword evidence="5" id="KW-0808">Transferase</keyword>
<keyword evidence="17" id="KW-1185">Reference proteome</keyword>
<dbReference type="InterPro" id="IPR008979">
    <property type="entry name" value="Galactose-bd-like_sf"/>
</dbReference>
<dbReference type="PRINTS" id="PR00344">
    <property type="entry name" value="BCTRLSENSOR"/>
</dbReference>
<feature type="domain" description="Histidine kinase" evidence="14">
    <location>
        <begin position="283"/>
        <end position="503"/>
    </location>
</feature>
<dbReference type="CDD" id="cd00156">
    <property type="entry name" value="REC"/>
    <property type="match status" value="1"/>
</dbReference>
<dbReference type="GO" id="GO:0000155">
    <property type="term" value="F:phosphorelay sensor kinase activity"/>
    <property type="evidence" value="ECO:0007669"/>
    <property type="project" value="InterPro"/>
</dbReference>
<dbReference type="CDD" id="cd00082">
    <property type="entry name" value="HisKA"/>
    <property type="match status" value="1"/>
</dbReference>